<gene>
    <name evidence="1" type="ORF">L3V18_07420</name>
</gene>
<evidence type="ECO:0000313" key="2">
    <source>
        <dbReference type="Proteomes" id="UP001430796"/>
    </source>
</evidence>
<comment type="caution">
    <text evidence="1">The sequence shown here is derived from an EMBL/GenBank/DDBJ whole genome shotgun (WGS) entry which is preliminary data.</text>
</comment>
<evidence type="ECO:0000313" key="1">
    <source>
        <dbReference type="EMBL" id="MCF7221617.1"/>
    </source>
</evidence>
<sequence length="270" mass="30681">MTTLMWRRIAPGLVLLSLVLGMLPASGLAKERGRTVPVDPSIEMEITSDGLTLRPANPLRTGEFWIVPAGTHRVAREAQIDGRRYALIPLILENKAERRPFYAYVRGYRCDTRVRHYAAVDVETFELQPKTWLASDEPCDSVDYWDKGFRVPEQQQPVKFTIRQQSVAEANARRALAGRQAQEAQLEQKRVKARANAESAPAKRQIGASLCTVRHGLGYAGYTEQANEQTGRIRIRIVRNFNPANGQFLLQRPLEESVWEHPDNWNLCDF</sequence>
<name>A0ABS9HU49_9GAMM</name>
<reference evidence="1" key="2">
    <citation type="submission" date="2022-01" db="EMBL/GenBank/DDBJ databases">
        <authorList>
            <person name="Zhou L.Y."/>
        </authorList>
    </citation>
    <scope>NUCLEOTIDE SEQUENCE</scope>
    <source>
        <strain evidence="1">TLK-CK17</strain>
    </source>
</reference>
<accession>A0ABS9HU49</accession>
<evidence type="ECO:0008006" key="3">
    <source>
        <dbReference type="Google" id="ProtNLM"/>
    </source>
</evidence>
<proteinExistence type="predicted"/>
<dbReference type="Proteomes" id="UP001430796">
    <property type="component" value="Unassembled WGS sequence"/>
</dbReference>
<reference evidence="1" key="1">
    <citation type="submission" date="2022-01" db="EMBL/GenBank/DDBJ databases">
        <title>Lysobacter chinensis sp. nov., a bacterium isolated from cow dung compost.</title>
        <authorList>
            <person name="Liu Y."/>
        </authorList>
    </citation>
    <scope>NUCLEOTIDE SEQUENCE</scope>
    <source>
        <strain evidence="1">TLK-CK17</strain>
    </source>
</reference>
<dbReference type="EMBL" id="JAKJPO010000003">
    <property type="protein sequence ID" value="MCF7221617.1"/>
    <property type="molecule type" value="Genomic_DNA"/>
</dbReference>
<keyword evidence="2" id="KW-1185">Reference proteome</keyword>
<organism evidence="1 2">
    <name type="scientific">Marilutibacter chinensis</name>
    <dbReference type="NCBI Taxonomy" id="2912247"/>
    <lineage>
        <taxon>Bacteria</taxon>
        <taxon>Pseudomonadati</taxon>
        <taxon>Pseudomonadota</taxon>
        <taxon>Gammaproteobacteria</taxon>
        <taxon>Lysobacterales</taxon>
        <taxon>Lysobacteraceae</taxon>
        <taxon>Marilutibacter</taxon>
    </lineage>
</organism>
<protein>
    <recommendedName>
        <fullName evidence="3">DUF4424 domain-containing protein</fullName>
    </recommendedName>
</protein>
<dbReference type="RefSeq" id="WP_237054036.1">
    <property type="nucleotide sequence ID" value="NZ_JAKJPO010000003.1"/>
</dbReference>